<dbReference type="SMART" id="SM00881">
    <property type="entry name" value="CoA_binding"/>
    <property type="match status" value="1"/>
</dbReference>
<dbReference type="InterPro" id="IPR003781">
    <property type="entry name" value="CoA-bd"/>
</dbReference>
<evidence type="ECO:0000259" key="1">
    <source>
        <dbReference type="SMART" id="SM00881"/>
    </source>
</evidence>
<dbReference type="SUPFAM" id="SSF56059">
    <property type="entry name" value="Glutathione synthetase ATP-binding domain-like"/>
    <property type="match status" value="1"/>
</dbReference>
<dbReference type="RefSeq" id="WP_179424596.1">
    <property type="nucleotide sequence ID" value="NZ_BAAAMP010000001.1"/>
</dbReference>
<comment type="caution">
    <text evidence="3">The sequence shown here is derived from an EMBL/GenBank/DDBJ whole genome shotgun (WGS) entry which is preliminary data.</text>
</comment>
<evidence type="ECO:0000313" key="4">
    <source>
        <dbReference type="EMBL" id="NYI38157.1"/>
    </source>
</evidence>
<evidence type="ECO:0000313" key="3">
    <source>
        <dbReference type="EMBL" id="MBD1271103.1"/>
    </source>
</evidence>
<dbReference type="GO" id="GO:0016874">
    <property type="term" value="F:ligase activity"/>
    <property type="evidence" value="ECO:0007669"/>
    <property type="project" value="UniProtKB-KW"/>
</dbReference>
<dbReference type="Gene3D" id="3.30.1490.20">
    <property type="entry name" value="ATP-grasp fold, A domain"/>
    <property type="match status" value="1"/>
</dbReference>
<dbReference type="PANTHER" id="PTHR42793:SF1">
    <property type="entry name" value="PEPTIDYL-LYSINE N-ACETYLTRANSFERASE PATZ"/>
    <property type="match status" value="1"/>
</dbReference>
<dbReference type="EMBL" id="JACBZN010000001">
    <property type="protein sequence ID" value="NYI38157.1"/>
    <property type="molecule type" value="Genomic_DNA"/>
</dbReference>
<feature type="domain" description="CoA-binding" evidence="1">
    <location>
        <begin position="7"/>
        <end position="100"/>
    </location>
</feature>
<accession>A0A8I0KMF5</accession>
<dbReference type="Proteomes" id="UP000659061">
    <property type="component" value="Unassembled WGS sequence"/>
</dbReference>
<dbReference type="InterPro" id="IPR013815">
    <property type="entry name" value="ATP_grasp_subdomain_1"/>
</dbReference>
<keyword evidence="3" id="KW-0436">Ligase</keyword>
<dbReference type="Pfam" id="PF13549">
    <property type="entry name" value="ATP-grasp_5"/>
    <property type="match status" value="1"/>
</dbReference>
<dbReference type="SUPFAM" id="SSF52210">
    <property type="entry name" value="Succinyl-CoA synthetase domains"/>
    <property type="match status" value="2"/>
</dbReference>
<dbReference type="InterPro" id="IPR032875">
    <property type="entry name" value="Succ_CoA_lig_flav_dom"/>
</dbReference>
<dbReference type="InterPro" id="IPR016102">
    <property type="entry name" value="Succinyl-CoA_synth-like"/>
</dbReference>
<dbReference type="Pfam" id="PF13380">
    <property type="entry name" value="CoA_binding_2"/>
    <property type="match status" value="1"/>
</dbReference>
<dbReference type="Gene3D" id="3.40.50.261">
    <property type="entry name" value="Succinyl-CoA synthetase domains"/>
    <property type="match status" value="2"/>
</dbReference>
<dbReference type="AlphaFoldDB" id="A0A8I0KMF5"/>
<reference evidence="3" key="2">
    <citation type="submission" date="2020-09" db="EMBL/GenBank/DDBJ databases">
        <title>Novel species in genus Aeromicrobium.</title>
        <authorList>
            <person name="Zhang G."/>
        </authorList>
    </citation>
    <scope>NUCLEOTIDE SEQUENCE</scope>
    <source>
        <strain evidence="3">SSW1-57</strain>
    </source>
</reference>
<reference evidence="4 5" key="1">
    <citation type="submission" date="2020-07" db="EMBL/GenBank/DDBJ databases">
        <title>Sequencing the genomes of 1000 actinobacteria strains.</title>
        <authorList>
            <person name="Klenk H.-P."/>
        </authorList>
    </citation>
    <scope>NUCLEOTIDE SEQUENCE [LARGE SCALE GENOMIC DNA]</scope>
    <source>
        <strain evidence="4 5">DSM 19087</strain>
    </source>
</reference>
<evidence type="ECO:0000313" key="5">
    <source>
        <dbReference type="Proteomes" id="UP000587211"/>
    </source>
</evidence>
<dbReference type="EMBL" id="JACWMT010000003">
    <property type="protein sequence ID" value="MBD1271103.1"/>
    <property type="molecule type" value="Genomic_DNA"/>
</dbReference>
<dbReference type="Proteomes" id="UP000587211">
    <property type="component" value="Unassembled WGS sequence"/>
</dbReference>
<sequence length="701" mass="74588">MPDLSALFAPQHIALLGVSKDPTRDSNAYLRVLVDNGYRGRITVLGAGAYGDPNVIKSVDELPEDVDVVFNMLRPELAESTLVTAAERGAKFGIVFAGGFAEAGVEGAAQQERIVANCNAHGMRIVGPNCMGLFNTWHDTNLSEIDDVLRGPIGVVSQSGNNGLTMVHEARRYGLGLSSFVSFGNQADIPAHAYIKHLGDDPNTKVIAFYLEGLPPGLSEEFIETCREVSQHTPIVGLKGGRGSAGSRAAASHTASLSQAPQAYSALFRQAGIIEVEHLHHLYPAAEALVRCPPLAGDRISVVGSGGGHSTVIADAIESVGLAVPEYPVEVQEDISTRLPFGAPVKNPVDMTGMYLKDATLFASLSQVTLDRAAHDGVVCFGLYGPEHWPATQPDPQLVPTEAGPALGDLQRSHDKPVVFFTVYADQQHDHLVQLREAGIPVYQDAETAAAAMRVLRERGRQLGLRGVDVPPEELASGSPSTTVLDESQSVELLRLRGVPFPFQQVVRSANEARQVVESMTRPAVIKGVLPGVGHKSELGAVKLGITTGDGAAEAVESIVSSVGEQLGIDALKGFLVVEDLGRNRELIVGVQRDDIFGALAVIGAGGVYTEQVKDVAVGVLPLDVAEVERMIDSLQSRPVWRGSRGERQVDLDALTKVVNALHELLRDDESVMSVDLNPVMVTPQGKLYAVDAAIHARAEA</sequence>
<evidence type="ECO:0000313" key="2">
    <source>
        <dbReference type="EMBL" id="MBD1270765.1"/>
    </source>
</evidence>
<gene>
    <name evidence="4" type="ORF">BJ975_001532</name>
    <name evidence="2" type="ORF">IDH50_11025</name>
    <name evidence="3" type="ORF">IDH50_12735</name>
</gene>
<evidence type="ECO:0000313" key="6">
    <source>
        <dbReference type="Proteomes" id="UP000659061"/>
    </source>
</evidence>
<dbReference type="GO" id="GO:0005524">
    <property type="term" value="F:ATP binding"/>
    <property type="evidence" value="ECO:0007669"/>
    <property type="project" value="InterPro"/>
</dbReference>
<dbReference type="Gene3D" id="3.30.470.20">
    <property type="entry name" value="ATP-grasp fold, B domain"/>
    <property type="match status" value="1"/>
</dbReference>
<name>A0A8I0KMF5_9ACTN</name>
<dbReference type="Pfam" id="PF13607">
    <property type="entry name" value="Succ_CoA_lig"/>
    <property type="match status" value="1"/>
</dbReference>
<dbReference type="PANTHER" id="PTHR42793">
    <property type="entry name" value="COA BINDING DOMAIN CONTAINING PROTEIN"/>
    <property type="match status" value="1"/>
</dbReference>
<keyword evidence="5" id="KW-1185">Reference proteome</keyword>
<dbReference type="SUPFAM" id="SSF51735">
    <property type="entry name" value="NAD(P)-binding Rossmann-fold domains"/>
    <property type="match status" value="1"/>
</dbReference>
<dbReference type="InterPro" id="IPR036291">
    <property type="entry name" value="NAD(P)-bd_dom_sf"/>
</dbReference>
<dbReference type="Gene3D" id="3.40.50.720">
    <property type="entry name" value="NAD(P)-binding Rossmann-like Domain"/>
    <property type="match status" value="1"/>
</dbReference>
<proteinExistence type="predicted"/>
<dbReference type="EMBL" id="JACWMT010000002">
    <property type="protein sequence ID" value="MBD1270765.1"/>
    <property type="molecule type" value="Genomic_DNA"/>
</dbReference>
<organism evidence="3 6">
    <name type="scientific">Aeromicrobium tamlense</name>
    <dbReference type="NCBI Taxonomy" id="375541"/>
    <lineage>
        <taxon>Bacteria</taxon>
        <taxon>Bacillati</taxon>
        <taxon>Actinomycetota</taxon>
        <taxon>Actinomycetes</taxon>
        <taxon>Propionibacteriales</taxon>
        <taxon>Nocardioidaceae</taxon>
        <taxon>Aeromicrobium</taxon>
    </lineage>
</organism>
<protein>
    <submittedName>
        <fullName evidence="3">Acetate--CoA ligase family protein</fullName>
    </submittedName>
    <submittedName>
        <fullName evidence="4">Acetyltransferase</fullName>
    </submittedName>
</protein>